<dbReference type="RefSeq" id="WP_175150132.1">
    <property type="nucleotide sequence ID" value="NZ_CADIKK010000012.1"/>
</dbReference>
<dbReference type="PANTHER" id="PTHR43584">
    <property type="entry name" value="NUCLEOTIDYL TRANSFERASE"/>
    <property type="match status" value="1"/>
</dbReference>
<evidence type="ECO:0000256" key="2">
    <source>
        <dbReference type="ARBA" id="ARBA00022695"/>
    </source>
</evidence>
<evidence type="ECO:0000313" key="4">
    <source>
        <dbReference type="EMBL" id="CAB3789258.1"/>
    </source>
</evidence>
<keyword evidence="1" id="KW-0808">Transferase</keyword>
<dbReference type="SUPFAM" id="SSF53448">
    <property type="entry name" value="Nucleotide-diphospho-sugar transferases"/>
    <property type="match status" value="1"/>
</dbReference>
<dbReference type="Gene3D" id="3.90.550.10">
    <property type="entry name" value="Spore Coat Polysaccharide Biosynthesis Protein SpsA, Chain A"/>
    <property type="match status" value="1"/>
</dbReference>
<keyword evidence="2" id="KW-0548">Nucleotidyltransferase</keyword>
<evidence type="ECO:0000256" key="1">
    <source>
        <dbReference type="ARBA" id="ARBA00022679"/>
    </source>
</evidence>
<dbReference type="InterPro" id="IPR005835">
    <property type="entry name" value="NTP_transferase_dom"/>
</dbReference>
<reference evidence="4 5" key="1">
    <citation type="submission" date="2020-04" db="EMBL/GenBank/DDBJ databases">
        <authorList>
            <person name="De Canck E."/>
        </authorList>
    </citation>
    <scope>NUCLEOTIDE SEQUENCE [LARGE SCALE GENOMIC DNA]</scope>
    <source>
        <strain evidence="4 5">LMG 28614</strain>
    </source>
</reference>
<sequence>MNILILAAGGVELHDGDYPLCIAEIDGRPLLQWVIDACSGIRGAKFIVALREQDIRRYHLGNMVGLLAPRATVLSVPENTQGAACTALLATPHIDTDDELLILNGNDLLEADFSAVVSDFHHRDLHAGTVTFASVHPRYSYVRCGEDGLVVEAAEKNPISRAATAGFYWFKRGTDFVRAVQNMIRKNASVNDLFYICPSLNELILEQRRIGTYTVEQNHYHPMKTLQQVSQCESLILQRRAE</sequence>
<name>A0A6S7B653_9BURK</name>
<keyword evidence="5" id="KW-1185">Reference proteome</keyword>
<proteinExistence type="predicted"/>
<dbReference type="PIRSF" id="PIRSF028162">
    <property type="entry name" value="BcbE_prd"/>
    <property type="match status" value="1"/>
</dbReference>
<dbReference type="AlphaFoldDB" id="A0A6S7B653"/>
<organism evidence="4 5">
    <name type="scientific">Paraburkholderia ultramafica</name>
    <dbReference type="NCBI Taxonomy" id="1544867"/>
    <lineage>
        <taxon>Bacteria</taxon>
        <taxon>Pseudomonadati</taxon>
        <taxon>Pseudomonadota</taxon>
        <taxon>Betaproteobacteria</taxon>
        <taxon>Burkholderiales</taxon>
        <taxon>Burkholderiaceae</taxon>
        <taxon>Paraburkholderia</taxon>
    </lineage>
</organism>
<dbReference type="CDD" id="cd04183">
    <property type="entry name" value="GT2_BcE_like"/>
    <property type="match status" value="1"/>
</dbReference>
<accession>A0A6S7B653</accession>
<dbReference type="GO" id="GO:0016779">
    <property type="term" value="F:nucleotidyltransferase activity"/>
    <property type="evidence" value="ECO:0007669"/>
    <property type="project" value="UniProtKB-KW"/>
</dbReference>
<dbReference type="Pfam" id="PF00483">
    <property type="entry name" value="NTP_transferase"/>
    <property type="match status" value="1"/>
</dbReference>
<dbReference type="InterPro" id="IPR029044">
    <property type="entry name" value="Nucleotide-diphossugar_trans"/>
</dbReference>
<dbReference type="EMBL" id="CADIKK010000012">
    <property type="protein sequence ID" value="CAB3789258.1"/>
    <property type="molecule type" value="Genomic_DNA"/>
</dbReference>
<protein>
    <recommendedName>
        <fullName evidence="3">Nucleotidyl transferase domain-containing protein</fullName>
    </recommendedName>
</protein>
<dbReference type="InterPro" id="IPR016873">
    <property type="entry name" value="Caps_polysacc_synth_BcbE_prd"/>
</dbReference>
<dbReference type="PANTHER" id="PTHR43584:SF8">
    <property type="entry name" value="N-ACETYLMURAMATE ALPHA-1-PHOSPHATE URIDYLYLTRANSFERASE"/>
    <property type="match status" value="1"/>
</dbReference>
<dbReference type="InterPro" id="IPR050065">
    <property type="entry name" value="GlmU-like"/>
</dbReference>
<feature type="domain" description="Nucleotidyl transferase" evidence="3">
    <location>
        <begin position="28"/>
        <end position="187"/>
    </location>
</feature>
<dbReference type="Proteomes" id="UP000494365">
    <property type="component" value="Unassembled WGS sequence"/>
</dbReference>
<evidence type="ECO:0000313" key="5">
    <source>
        <dbReference type="Proteomes" id="UP000494365"/>
    </source>
</evidence>
<evidence type="ECO:0000259" key="3">
    <source>
        <dbReference type="Pfam" id="PF00483"/>
    </source>
</evidence>
<gene>
    <name evidence="4" type="ORF">LMG28614_02837</name>
</gene>